<dbReference type="RefSeq" id="WP_231440698.1">
    <property type="nucleotide sequence ID" value="NZ_JAJOMB010000005.1"/>
</dbReference>
<feature type="region of interest" description="Disordered" evidence="5">
    <location>
        <begin position="88"/>
        <end position="109"/>
    </location>
</feature>
<keyword evidence="2" id="KW-0863">Zinc-finger</keyword>
<dbReference type="SUPFAM" id="SSF57716">
    <property type="entry name" value="Glucocorticoid receptor-like (DNA-binding domain)"/>
    <property type="match status" value="1"/>
</dbReference>
<name>A0A9X1SYY3_9ACTN</name>
<sequence length="170" mass="18025">MPRAERKSVATATTQTGRSPASKSAKPATAAKAAKRTAPTTGSPTAVRNKTGQNGQYEGIRAELQADLLRMQGEREAGLAGLAEVIRDSQVGSGDDPADASGKTFEREHEQALLSQIDESIRDTEAALGRIEAGTYGVCESCAEPIALPRLEAFPRAALCVSCKQKQERR</sequence>
<protein>
    <submittedName>
        <fullName evidence="7">TraR/DksA C4-type zinc finger protein</fullName>
    </submittedName>
</protein>
<feature type="compositionally biased region" description="Polar residues" evidence="5">
    <location>
        <begin position="42"/>
        <end position="56"/>
    </location>
</feature>
<feature type="region of interest" description="Disordered" evidence="5">
    <location>
        <begin position="1"/>
        <end position="58"/>
    </location>
</feature>
<evidence type="ECO:0000313" key="8">
    <source>
        <dbReference type="Proteomes" id="UP001138997"/>
    </source>
</evidence>
<keyword evidence="1" id="KW-0479">Metal-binding</keyword>
<dbReference type="AlphaFoldDB" id="A0A9X1SYY3"/>
<dbReference type="PANTHER" id="PTHR33823">
    <property type="entry name" value="RNA POLYMERASE-BINDING TRANSCRIPTION FACTOR DKSA-RELATED"/>
    <property type="match status" value="1"/>
</dbReference>
<dbReference type="Proteomes" id="UP001138997">
    <property type="component" value="Unassembled WGS sequence"/>
</dbReference>
<evidence type="ECO:0000259" key="6">
    <source>
        <dbReference type="Pfam" id="PF01258"/>
    </source>
</evidence>
<dbReference type="Gene3D" id="1.20.120.910">
    <property type="entry name" value="DksA, coiled-coil domain"/>
    <property type="match status" value="1"/>
</dbReference>
<dbReference type="PROSITE" id="PS01102">
    <property type="entry name" value="ZF_DKSA_1"/>
    <property type="match status" value="1"/>
</dbReference>
<feature type="zinc finger region" description="dksA C4-type" evidence="4">
    <location>
        <begin position="139"/>
        <end position="163"/>
    </location>
</feature>
<dbReference type="EMBL" id="JAJOMB010000005">
    <property type="protein sequence ID" value="MCD5311473.1"/>
    <property type="molecule type" value="Genomic_DNA"/>
</dbReference>
<dbReference type="PANTHER" id="PTHR33823:SF2">
    <property type="entry name" value="RNA POLYMERASE-BINDING TRANSCRIPTION FACTOR DKSA"/>
    <property type="match status" value="1"/>
</dbReference>
<organism evidence="7 8">
    <name type="scientific">Kineosporia babensis</name>
    <dbReference type="NCBI Taxonomy" id="499548"/>
    <lineage>
        <taxon>Bacteria</taxon>
        <taxon>Bacillati</taxon>
        <taxon>Actinomycetota</taxon>
        <taxon>Actinomycetes</taxon>
        <taxon>Kineosporiales</taxon>
        <taxon>Kineosporiaceae</taxon>
        <taxon>Kineosporia</taxon>
    </lineage>
</organism>
<accession>A0A9X1SYY3</accession>
<reference evidence="7" key="1">
    <citation type="submission" date="2021-11" db="EMBL/GenBank/DDBJ databases">
        <title>Streptomyces corallinus and Kineosporia corallina sp. nov., two new coral-derived marine actinobacteria.</title>
        <authorList>
            <person name="Buangrab K."/>
            <person name="Sutthacheep M."/>
            <person name="Yeemin T."/>
            <person name="Harunari E."/>
            <person name="Igarashi Y."/>
            <person name="Sripreechasak P."/>
            <person name="Kanchanasin P."/>
            <person name="Tanasupawat S."/>
            <person name="Phongsopitanun W."/>
        </authorList>
    </citation>
    <scope>NUCLEOTIDE SEQUENCE</scope>
    <source>
        <strain evidence="7">JCM 31032</strain>
    </source>
</reference>
<evidence type="ECO:0000256" key="5">
    <source>
        <dbReference type="SAM" id="MobiDB-lite"/>
    </source>
</evidence>
<gene>
    <name evidence="7" type="ORF">LR394_11225</name>
</gene>
<keyword evidence="3" id="KW-0862">Zinc</keyword>
<dbReference type="GO" id="GO:0008270">
    <property type="term" value="F:zinc ion binding"/>
    <property type="evidence" value="ECO:0007669"/>
    <property type="project" value="UniProtKB-KW"/>
</dbReference>
<dbReference type="InterPro" id="IPR000962">
    <property type="entry name" value="Znf_DskA_TraR"/>
</dbReference>
<dbReference type="PROSITE" id="PS51128">
    <property type="entry name" value="ZF_DKSA_2"/>
    <property type="match status" value="1"/>
</dbReference>
<evidence type="ECO:0000256" key="2">
    <source>
        <dbReference type="ARBA" id="ARBA00022771"/>
    </source>
</evidence>
<evidence type="ECO:0000313" key="7">
    <source>
        <dbReference type="EMBL" id="MCD5311473.1"/>
    </source>
</evidence>
<proteinExistence type="predicted"/>
<evidence type="ECO:0000256" key="1">
    <source>
        <dbReference type="ARBA" id="ARBA00022723"/>
    </source>
</evidence>
<feature type="domain" description="Zinc finger DksA/TraR C4-type" evidence="6">
    <location>
        <begin position="134"/>
        <end position="169"/>
    </location>
</feature>
<comment type="caution">
    <text evidence="7">The sequence shown here is derived from an EMBL/GenBank/DDBJ whole genome shotgun (WGS) entry which is preliminary data.</text>
</comment>
<dbReference type="SUPFAM" id="SSF109635">
    <property type="entry name" value="DnaK suppressor protein DksA, alpha-hairpin domain"/>
    <property type="match status" value="1"/>
</dbReference>
<dbReference type="InterPro" id="IPR020458">
    <property type="entry name" value="Znf_DskA_TraR_CS"/>
</dbReference>
<keyword evidence="8" id="KW-1185">Reference proteome</keyword>
<dbReference type="Pfam" id="PF01258">
    <property type="entry name" value="zf-dskA_traR"/>
    <property type="match status" value="1"/>
</dbReference>
<evidence type="ECO:0000256" key="4">
    <source>
        <dbReference type="PROSITE-ProRule" id="PRU00510"/>
    </source>
</evidence>
<evidence type="ECO:0000256" key="3">
    <source>
        <dbReference type="ARBA" id="ARBA00022833"/>
    </source>
</evidence>
<feature type="compositionally biased region" description="Low complexity" evidence="5">
    <location>
        <begin position="18"/>
        <end position="41"/>
    </location>
</feature>
<dbReference type="InterPro" id="IPR037187">
    <property type="entry name" value="DnaK_N"/>
</dbReference>